<sequence length="584" mass="66069">MAALSVNGDDVDGIEFQEEEIEEEEDYSLCLVGRFFTDSQIKFQFMKQTMAALWKPSEGMSVKEVAEGLFHFRFYHTVDRERVLSMGPWTFNNHLLLLEHVLERIGNEMGVCLECDENNFAKAKNFSSSWNSYMRMRVKLDVRKPLWKEHYLRRKGGQWFKVEFLYERVPNFCYICGIIGHGEKFCTRLLDMEGKPVQNFGPEMRAGSRAKQFNIGARWLRDEDGVFPVAKGGGRWRCGGAGGSNDFGIPKNHGDNSGGKGGDATGANVGENNGDGDNEGESNSVSSFSSEAEKEGITINDPKRRRTGQGKQPEVGLSNSSSSKNGPAVGLKEKLDEIKVLLGYDGVFAVSNVGRSGGLAFLWKSAQTVSLLSSSFWHIDVLVEVALIGKWRITGFYGRPNRNERQASWVLLKDLSRQYSYPWVCCGDFNAILTQDEKRGGNAQPNNLIRDFRDGVMEAGLSDLHMSGYRYTWDNGREDEDWTEAKLDRFLVNDDWRRRFSMSTASVLDYSSSDHLPIFLQVRLFLPRSTPRLFRFENSWSLEPGCREIVQSVWSDPNLGSVLDKLKVCSSRLGDWGSTMRQQF</sequence>
<name>A0ACB7HTS3_MANES</name>
<gene>
    <name evidence="1" type="ORF">MANES_04G087125v8</name>
</gene>
<keyword evidence="2" id="KW-1185">Reference proteome</keyword>
<accession>A0ACB7HTS3</accession>
<reference evidence="2" key="1">
    <citation type="journal article" date="2016" name="Nat. Biotechnol.">
        <title>Sequencing wild and cultivated cassava and related species reveals extensive interspecific hybridization and genetic diversity.</title>
        <authorList>
            <person name="Bredeson J.V."/>
            <person name="Lyons J.B."/>
            <person name="Prochnik S.E."/>
            <person name="Wu G.A."/>
            <person name="Ha C.M."/>
            <person name="Edsinger-Gonzales E."/>
            <person name="Grimwood J."/>
            <person name="Schmutz J."/>
            <person name="Rabbi I.Y."/>
            <person name="Egesi C."/>
            <person name="Nauluvula P."/>
            <person name="Lebot V."/>
            <person name="Ndunguru J."/>
            <person name="Mkamilo G."/>
            <person name="Bart R.S."/>
            <person name="Setter T.L."/>
            <person name="Gleadow R.M."/>
            <person name="Kulakow P."/>
            <person name="Ferguson M.E."/>
            <person name="Rounsley S."/>
            <person name="Rokhsar D.S."/>
        </authorList>
    </citation>
    <scope>NUCLEOTIDE SEQUENCE [LARGE SCALE GENOMIC DNA]</scope>
    <source>
        <strain evidence="2">cv. AM560-2</strain>
    </source>
</reference>
<evidence type="ECO:0000313" key="2">
    <source>
        <dbReference type="Proteomes" id="UP000091857"/>
    </source>
</evidence>
<proteinExistence type="predicted"/>
<evidence type="ECO:0000313" key="1">
    <source>
        <dbReference type="EMBL" id="KAG8655917.1"/>
    </source>
</evidence>
<dbReference type="Proteomes" id="UP000091857">
    <property type="component" value="Chromosome 4"/>
</dbReference>
<protein>
    <submittedName>
        <fullName evidence="1">Uncharacterized protein</fullName>
    </submittedName>
</protein>
<comment type="caution">
    <text evidence="1">The sequence shown here is derived from an EMBL/GenBank/DDBJ whole genome shotgun (WGS) entry which is preliminary data.</text>
</comment>
<dbReference type="EMBL" id="CM004390">
    <property type="protein sequence ID" value="KAG8655917.1"/>
    <property type="molecule type" value="Genomic_DNA"/>
</dbReference>
<organism evidence="1 2">
    <name type="scientific">Manihot esculenta</name>
    <name type="common">Cassava</name>
    <name type="synonym">Jatropha manihot</name>
    <dbReference type="NCBI Taxonomy" id="3983"/>
    <lineage>
        <taxon>Eukaryota</taxon>
        <taxon>Viridiplantae</taxon>
        <taxon>Streptophyta</taxon>
        <taxon>Embryophyta</taxon>
        <taxon>Tracheophyta</taxon>
        <taxon>Spermatophyta</taxon>
        <taxon>Magnoliopsida</taxon>
        <taxon>eudicotyledons</taxon>
        <taxon>Gunneridae</taxon>
        <taxon>Pentapetalae</taxon>
        <taxon>rosids</taxon>
        <taxon>fabids</taxon>
        <taxon>Malpighiales</taxon>
        <taxon>Euphorbiaceae</taxon>
        <taxon>Crotonoideae</taxon>
        <taxon>Manihoteae</taxon>
        <taxon>Manihot</taxon>
    </lineage>
</organism>